<evidence type="ECO:0000313" key="2">
    <source>
        <dbReference type="EMBL" id="CAH2105953.1"/>
    </source>
</evidence>
<evidence type="ECO:0000256" key="1">
    <source>
        <dbReference type="SAM" id="MobiDB-lite"/>
    </source>
</evidence>
<keyword evidence="3" id="KW-1185">Reference proteome</keyword>
<dbReference type="AlphaFoldDB" id="A0AAU9V7A6"/>
<name>A0AAU9V7A6_EUPED</name>
<dbReference type="EMBL" id="CAKOGL010000029">
    <property type="protein sequence ID" value="CAH2105953.1"/>
    <property type="molecule type" value="Genomic_DNA"/>
</dbReference>
<organism evidence="2 3">
    <name type="scientific">Euphydryas editha</name>
    <name type="common">Edith's checkerspot</name>
    <dbReference type="NCBI Taxonomy" id="104508"/>
    <lineage>
        <taxon>Eukaryota</taxon>
        <taxon>Metazoa</taxon>
        <taxon>Ecdysozoa</taxon>
        <taxon>Arthropoda</taxon>
        <taxon>Hexapoda</taxon>
        <taxon>Insecta</taxon>
        <taxon>Pterygota</taxon>
        <taxon>Neoptera</taxon>
        <taxon>Endopterygota</taxon>
        <taxon>Lepidoptera</taxon>
        <taxon>Glossata</taxon>
        <taxon>Ditrysia</taxon>
        <taxon>Papilionoidea</taxon>
        <taxon>Nymphalidae</taxon>
        <taxon>Nymphalinae</taxon>
        <taxon>Euphydryas</taxon>
    </lineage>
</organism>
<dbReference type="Proteomes" id="UP001153954">
    <property type="component" value="Unassembled WGS sequence"/>
</dbReference>
<sequence length="139" mass="14742">MAPGAVRNDQELIWTSWSYWEKSGAARGKGAARSLRAACGAACGAAHLLRPASSLRPQPSVALGSRSCKHVISCLSPRSSHAEPQHAVVVGASVIAPRHVQLTPASVPPTTRSSHQEQVSASCPPPSTFRTRKRVDQFL</sequence>
<reference evidence="2" key="1">
    <citation type="submission" date="2022-03" db="EMBL/GenBank/DDBJ databases">
        <authorList>
            <person name="Tunstrom K."/>
        </authorList>
    </citation>
    <scope>NUCLEOTIDE SEQUENCE</scope>
</reference>
<protein>
    <submittedName>
        <fullName evidence="2">Uncharacterized protein</fullName>
    </submittedName>
</protein>
<evidence type="ECO:0000313" key="3">
    <source>
        <dbReference type="Proteomes" id="UP001153954"/>
    </source>
</evidence>
<gene>
    <name evidence="2" type="ORF">EEDITHA_LOCUS20150</name>
</gene>
<proteinExistence type="predicted"/>
<feature type="region of interest" description="Disordered" evidence="1">
    <location>
        <begin position="104"/>
        <end position="128"/>
    </location>
</feature>
<feature type="compositionally biased region" description="Polar residues" evidence="1">
    <location>
        <begin position="108"/>
        <end position="121"/>
    </location>
</feature>
<accession>A0AAU9V7A6</accession>
<comment type="caution">
    <text evidence="2">The sequence shown here is derived from an EMBL/GenBank/DDBJ whole genome shotgun (WGS) entry which is preliminary data.</text>
</comment>